<accession>A0A0F9VHI5</accession>
<name>A0A0F9VHI5_9ZZZZ</name>
<keyword evidence="1" id="KW-0812">Transmembrane</keyword>
<reference evidence="2" key="1">
    <citation type="journal article" date="2015" name="Nature">
        <title>Complex archaea that bridge the gap between prokaryotes and eukaryotes.</title>
        <authorList>
            <person name="Spang A."/>
            <person name="Saw J.H."/>
            <person name="Jorgensen S.L."/>
            <person name="Zaremba-Niedzwiedzka K."/>
            <person name="Martijn J."/>
            <person name="Lind A.E."/>
            <person name="van Eijk R."/>
            <person name="Schleper C."/>
            <person name="Guy L."/>
            <person name="Ettema T.J."/>
        </authorList>
    </citation>
    <scope>NUCLEOTIDE SEQUENCE</scope>
</reference>
<evidence type="ECO:0000256" key="1">
    <source>
        <dbReference type="SAM" id="Phobius"/>
    </source>
</evidence>
<gene>
    <name evidence="2" type="ORF">LCGC14_0405350</name>
</gene>
<organism evidence="2">
    <name type="scientific">marine sediment metagenome</name>
    <dbReference type="NCBI Taxonomy" id="412755"/>
    <lineage>
        <taxon>unclassified sequences</taxon>
        <taxon>metagenomes</taxon>
        <taxon>ecological metagenomes</taxon>
    </lineage>
</organism>
<feature type="transmembrane region" description="Helical" evidence="1">
    <location>
        <begin position="6"/>
        <end position="22"/>
    </location>
</feature>
<keyword evidence="1" id="KW-1133">Transmembrane helix</keyword>
<evidence type="ECO:0000313" key="2">
    <source>
        <dbReference type="EMBL" id="KKN72981.1"/>
    </source>
</evidence>
<comment type="caution">
    <text evidence="2">The sequence shown here is derived from an EMBL/GenBank/DDBJ whole genome shotgun (WGS) entry which is preliminary data.</text>
</comment>
<dbReference type="EMBL" id="LAZR01000352">
    <property type="protein sequence ID" value="KKN72981.1"/>
    <property type="molecule type" value="Genomic_DNA"/>
</dbReference>
<sequence>MKKYIYFWLCRAVKFFIVFFTKNRSIKRNEESIVDSGEMIVTETIADMIRTEGLKDVK</sequence>
<protein>
    <submittedName>
        <fullName evidence="2">Uncharacterized protein</fullName>
    </submittedName>
</protein>
<dbReference type="AlphaFoldDB" id="A0A0F9VHI5"/>
<keyword evidence="1" id="KW-0472">Membrane</keyword>
<proteinExistence type="predicted"/>